<dbReference type="Proteomes" id="UP001108280">
    <property type="component" value="Chromosome 3"/>
</dbReference>
<keyword evidence="4" id="KW-1185">Reference proteome</keyword>
<sequence>MEVTSAVPRYIEMQEPLGQPGQPALPGQTAQPGSQVNQGSLGSQDSQRCQGSLGSQDSQRCQGSLGSQDSQRCQGSLGSQDSQRCQGRQRSQCSQVNQGSLGSQDSQRCQGSLGSQDSQHCQGSQGIQGSLGSQVNQGSLGSQDSQDSQGCQGSRGQDHTDPVGKESAPEVPREECGGSPHFSSLEDMVAHLVTSLQGGDSDFVLGFLGICQRFITTRQKLDMLFKRFSSFRPECEEDEQAKNTLCTLLDYWMDKFPAEFCKIEHLPILKRLKTYLIVNMPYSDLLLHGHFPF</sequence>
<dbReference type="Gene3D" id="1.20.870.10">
    <property type="entry name" value="Son of sevenless (SoS) protein Chain: S domain 1"/>
    <property type="match status" value="1"/>
</dbReference>
<feature type="region of interest" description="Disordered" evidence="2">
    <location>
        <begin position="1"/>
        <end position="84"/>
    </location>
</feature>
<feature type="compositionally biased region" description="Low complexity" evidence="2">
    <location>
        <begin position="122"/>
        <end position="155"/>
    </location>
</feature>
<dbReference type="PROSITE" id="PS50212">
    <property type="entry name" value="RASGEF_NTER"/>
    <property type="match status" value="1"/>
</dbReference>
<dbReference type="PANTHER" id="PTHR46793:SF3">
    <property type="entry name" value="RIKEN CDNA 4930596D02 GENE"/>
    <property type="match status" value="1"/>
</dbReference>
<feature type="compositionally biased region" description="Polar residues" evidence="2">
    <location>
        <begin position="96"/>
        <end position="121"/>
    </location>
</feature>
<feature type="domain" description="N-terminal Ras-GEF" evidence="3">
    <location>
        <begin position="176"/>
        <end position="293"/>
    </location>
</feature>
<feature type="compositionally biased region" description="Basic and acidic residues" evidence="2">
    <location>
        <begin position="156"/>
        <end position="176"/>
    </location>
</feature>
<evidence type="ECO:0000259" key="3">
    <source>
        <dbReference type="PROSITE" id="PS50212"/>
    </source>
</evidence>
<accession>A0A9J7GWF8</accession>
<evidence type="ECO:0000313" key="4">
    <source>
        <dbReference type="Proteomes" id="UP001108280"/>
    </source>
</evidence>
<dbReference type="SUPFAM" id="SSF48366">
    <property type="entry name" value="Ras GEF"/>
    <property type="match status" value="1"/>
</dbReference>
<feature type="region of interest" description="Disordered" evidence="2">
    <location>
        <begin position="96"/>
        <end position="180"/>
    </location>
</feature>
<dbReference type="InterPro" id="IPR000651">
    <property type="entry name" value="Ras-like_Gua-exchang_fac_N"/>
</dbReference>
<dbReference type="Pfam" id="PF00618">
    <property type="entry name" value="RasGEF_N"/>
    <property type="match status" value="1"/>
</dbReference>
<gene>
    <name evidence="5" type="primary">LOC118238498</name>
</gene>
<dbReference type="InterPro" id="IPR023578">
    <property type="entry name" value="Ras_GEF_dom_sf"/>
</dbReference>
<name>A0A9J7GWF8_CRIGR</name>
<dbReference type="OrthoDB" id="9617030at2759"/>
<keyword evidence="1" id="KW-0344">Guanine-nucleotide releasing factor</keyword>
<evidence type="ECO:0000256" key="1">
    <source>
        <dbReference type="PROSITE-ProRule" id="PRU00135"/>
    </source>
</evidence>
<dbReference type="AlphaFoldDB" id="A0A9J7GWF8"/>
<feature type="compositionally biased region" description="Polar residues" evidence="2">
    <location>
        <begin position="34"/>
        <end position="77"/>
    </location>
</feature>
<evidence type="ECO:0000313" key="5">
    <source>
        <dbReference type="RefSeq" id="XP_035297560.1"/>
    </source>
</evidence>
<protein>
    <submittedName>
        <fullName evidence="5">MARCO-like protein</fullName>
    </submittedName>
</protein>
<dbReference type="GeneID" id="118238498"/>
<reference evidence="5" key="3">
    <citation type="submission" date="2025-08" db="UniProtKB">
        <authorList>
            <consortium name="RefSeq"/>
        </authorList>
    </citation>
    <scope>IDENTIFICATION</scope>
    <source>
        <strain evidence="5">17A/GY</strain>
        <tissue evidence="5">Liver</tissue>
    </source>
</reference>
<reference evidence="4" key="2">
    <citation type="journal article" date="2020" name="Biotechnol. Bioeng.">
        <title>Chromosome-scale scaffolds for the Chinese hamster reference genome assembly to facilitate the study of the CHO epigenome.</title>
        <authorList>
            <person name="Hilliard W."/>
            <person name="MacDonald M."/>
            <person name="Lee K.H."/>
        </authorList>
    </citation>
    <scope>NUCLEOTIDE SEQUENCE [LARGE SCALE GENOMIC DNA]</scope>
    <source>
        <strain evidence="4">17A/GY</strain>
    </source>
</reference>
<dbReference type="RefSeq" id="XP_035297560.1">
    <property type="nucleotide sequence ID" value="XM_035441669.1"/>
</dbReference>
<reference evidence="4" key="1">
    <citation type="journal article" date="2018" name="Biotechnol. Bioeng.">
        <title>A reference genome of the Chinese hamster based on a hybrid assembly strategy.</title>
        <authorList>
            <person name="Rupp O."/>
            <person name="MacDonald M.L."/>
            <person name="Li S."/>
            <person name="Dhiman H."/>
            <person name="Polson S."/>
            <person name="Griep S."/>
            <person name="Heffner K."/>
            <person name="Hernandez I."/>
            <person name="Brinkrolf K."/>
            <person name="Jadhav V."/>
            <person name="Samoudi M."/>
            <person name="Hao H."/>
            <person name="Kingham B."/>
            <person name="Goesmann A."/>
            <person name="Betenbaugh M.J."/>
            <person name="Lewis N.E."/>
            <person name="Borth N."/>
            <person name="Lee K.H."/>
        </authorList>
    </citation>
    <scope>NUCLEOTIDE SEQUENCE [LARGE SCALE GENOMIC DNA]</scope>
    <source>
        <strain evidence="4">17A/GY</strain>
    </source>
</reference>
<evidence type="ECO:0000256" key="2">
    <source>
        <dbReference type="SAM" id="MobiDB-lite"/>
    </source>
</evidence>
<organism evidence="4 5">
    <name type="scientific">Cricetulus griseus</name>
    <name type="common">Chinese hamster</name>
    <name type="synonym">Cricetulus barabensis griseus</name>
    <dbReference type="NCBI Taxonomy" id="10029"/>
    <lineage>
        <taxon>Eukaryota</taxon>
        <taxon>Metazoa</taxon>
        <taxon>Chordata</taxon>
        <taxon>Craniata</taxon>
        <taxon>Vertebrata</taxon>
        <taxon>Euteleostomi</taxon>
        <taxon>Mammalia</taxon>
        <taxon>Eutheria</taxon>
        <taxon>Euarchontoglires</taxon>
        <taxon>Glires</taxon>
        <taxon>Rodentia</taxon>
        <taxon>Myomorpha</taxon>
        <taxon>Muroidea</taxon>
        <taxon>Cricetidae</taxon>
        <taxon>Cricetinae</taxon>
        <taxon>Cricetulus</taxon>
    </lineage>
</organism>
<feature type="compositionally biased region" description="Low complexity" evidence="2">
    <location>
        <begin position="16"/>
        <end position="33"/>
    </location>
</feature>
<dbReference type="KEGG" id="cge:118238498"/>
<dbReference type="PANTHER" id="PTHR46793">
    <property type="entry name" value="1700018F24RIK PROTEIN-RELATED-RELATED"/>
    <property type="match status" value="1"/>
</dbReference>
<dbReference type="GO" id="GO:0005085">
    <property type="term" value="F:guanyl-nucleotide exchange factor activity"/>
    <property type="evidence" value="ECO:0007669"/>
    <property type="project" value="UniProtKB-KW"/>
</dbReference>
<proteinExistence type="predicted"/>